<dbReference type="HOGENOM" id="CLU_021923_0_0_1"/>
<evidence type="ECO:0000259" key="1">
    <source>
        <dbReference type="Pfam" id="PF12937"/>
    </source>
</evidence>
<dbReference type="EMBL" id="KL142430">
    <property type="protein sequence ID" value="KDR65926.1"/>
    <property type="molecule type" value="Genomic_DNA"/>
</dbReference>
<dbReference type="InterPro" id="IPR032675">
    <property type="entry name" value="LRR_dom_sf"/>
</dbReference>
<evidence type="ECO:0000313" key="2">
    <source>
        <dbReference type="EMBL" id="KDR65926.1"/>
    </source>
</evidence>
<dbReference type="Proteomes" id="UP000027222">
    <property type="component" value="Unassembled WGS sequence"/>
</dbReference>
<dbReference type="Pfam" id="PF12937">
    <property type="entry name" value="F-box-like"/>
    <property type="match status" value="1"/>
</dbReference>
<accession>A0A067S532</accession>
<dbReference type="InterPro" id="IPR001810">
    <property type="entry name" value="F-box_dom"/>
</dbReference>
<name>A0A067S532_GALM3</name>
<sequence>MSILPDATLTCITSNRDPDDIPDDIWISIFECISSLAQIGRLMLTCRRFYTLASPLRRLELNWTTSDSTLRKLNGWMGAYRKSIALPQKLTLRLSMQIRFVPWAADPAYIINQSLRQYVVMHACIPFFTSLREVVLHETTVSPYTYTVLATLPALRSLSLLRCTFSGLLQPPAPAIAAMFLSLSFLPGNSDHHQEQYHEQEQKVVQPTTFTPLPITYLALTPKMPINYYYRPLTSVPAFHHPLNILHTICASTISTLCVEWTDYLAALFVLHKWLFPALRDLDATTPSLSRSLLQSLVAFVHTCASDPKIEMGINEEHLLELQICALEMPLVGEWLQEGRLQVRLQEKEYVFNNDDDDFPFPASFFRPPFYSSPYVHTHDEQPTLDRFAPTQSLSVGSLLSALERLPKTLQILEVKLVKWSIGEGTELLFAIRELFPDIRSLVFRYGEGGLPANLFVTLSGDIIPGLPNLHTLKLISDPACRMIQATRPFTDVDPVLEHTDLEGYLRGWNRYCKSLRCVQVDVGPCWERRFEGDQWVDVTAARDEGRTNA</sequence>
<proteinExistence type="predicted"/>
<protein>
    <recommendedName>
        <fullName evidence="1">F-box domain-containing protein</fullName>
    </recommendedName>
</protein>
<dbReference type="AlphaFoldDB" id="A0A067S532"/>
<dbReference type="InterPro" id="IPR036047">
    <property type="entry name" value="F-box-like_dom_sf"/>
</dbReference>
<keyword evidence="3" id="KW-1185">Reference proteome</keyword>
<reference evidence="3" key="1">
    <citation type="journal article" date="2014" name="Proc. Natl. Acad. Sci. U.S.A.">
        <title>Extensive sampling of basidiomycete genomes demonstrates inadequacy of the white-rot/brown-rot paradigm for wood decay fungi.</title>
        <authorList>
            <person name="Riley R."/>
            <person name="Salamov A.A."/>
            <person name="Brown D.W."/>
            <person name="Nagy L.G."/>
            <person name="Floudas D."/>
            <person name="Held B.W."/>
            <person name="Levasseur A."/>
            <person name="Lombard V."/>
            <person name="Morin E."/>
            <person name="Otillar R."/>
            <person name="Lindquist E.A."/>
            <person name="Sun H."/>
            <person name="LaButti K.M."/>
            <person name="Schmutz J."/>
            <person name="Jabbour D."/>
            <person name="Luo H."/>
            <person name="Baker S.E."/>
            <person name="Pisabarro A.G."/>
            <person name="Walton J.D."/>
            <person name="Blanchette R.A."/>
            <person name="Henrissat B."/>
            <person name="Martin F."/>
            <person name="Cullen D."/>
            <person name="Hibbett D.S."/>
            <person name="Grigoriev I.V."/>
        </authorList>
    </citation>
    <scope>NUCLEOTIDE SEQUENCE [LARGE SCALE GENOMIC DNA]</scope>
    <source>
        <strain evidence="3">CBS 339.88</strain>
    </source>
</reference>
<dbReference type="STRING" id="685588.A0A067S532"/>
<gene>
    <name evidence="2" type="ORF">GALMADRAFT_217308</name>
</gene>
<dbReference type="Gene3D" id="3.80.10.10">
    <property type="entry name" value="Ribonuclease Inhibitor"/>
    <property type="match status" value="1"/>
</dbReference>
<dbReference type="OrthoDB" id="5354526at2759"/>
<organism evidence="2 3">
    <name type="scientific">Galerina marginata (strain CBS 339.88)</name>
    <dbReference type="NCBI Taxonomy" id="685588"/>
    <lineage>
        <taxon>Eukaryota</taxon>
        <taxon>Fungi</taxon>
        <taxon>Dikarya</taxon>
        <taxon>Basidiomycota</taxon>
        <taxon>Agaricomycotina</taxon>
        <taxon>Agaricomycetes</taxon>
        <taxon>Agaricomycetidae</taxon>
        <taxon>Agaricales</taxon>
        <taxon>Agaricineae</taxon>
        <taxon>Strophariaceae</taxon>
        <taxon>Galerina</taxon>
    </lineage>
</organism>
<evidence type="ECO:0000313" key="3">
    <source>
        <dbReference type="Proteomes" id="UP000027222"/>
    </source>
</evidence>
<feature type="domain" description="F-box" evidence="1">
    <location>
        <begin position="19"/>
        <end position="54"/>
    </location>
</feature>
<dbReference type="SUPFAM" id="SSF81383">
    <property type="entry name" value="F-box domain"/>
    <property type="match status" value="1"/>
</dbReference>